<evidence type="ECO:0000256" key="2">
    <source>
        <dbReference type="ARBA" id="ARBA00022448"/>
    </source>
</evidence>
<dbReference type="PANTHER" id="PTHR30625:SF15">
    <property type="entry name" value="BIOPOLYMER TRANSPORT PROTEIN EXBB"/>
    <property type="match status" value="1"/>
</dbReference>
<keyword evidence="5 8" id="KW-0653">Protein transport</keyword>
<evidence type="ECO:0000256" key="9">
    <source>
        <dbReference type="SAM" id="Phobius"/>
    </source>
</evidence>
<evidence type="ECO:0000256" key="6">
    <source>
        <dbReference type="ARBA" id="ARBA00022989"/>
    </source>
</evidence>
<dbReference type="GO" id="GO:0017038">
    <property type="term" value="P:protein import"/>
    <property type="evidence" value="ECO:0007669"/>
    <property type="project" value="TreeGrafter"/>
</dbReference>
<evidence type="ECO:0000313" key="12">
    <source>
        <dbReference type="Proteomes" id="UP000218775"/>
    </source>
</evidence>
<protein>
    <submittedName>
        <fullName evidence="11">TolQ protein</fullName>
    </submittedName>
</protein>
<keyword evidence="6 9" id="KW-1133">Transmembrane helix</keyword>
<evidence type="ECO:0000256" key="3">
    <source>
        <dbReference type="ARBA" id="ARBA00022475"/>
    </source>
</evidence>
<sequence length="245" mass="27220">MITFFEAMHQSDFFGKAIFMALFSLSLISWSFLIYYTIMLKAAKKAATSFLKGVKAHQGCLLTINSTSKLSFKGIALPSPFHQLFVSTKSTTKSLLDKNQFFLRKYPKDSKSFQNHLCSADIQMIESSLYSTMTTEKAKLEKYFFVLSTIVPLAPFLGLLGTVWGILTSFSQMQSSLSGGSNLLMLGGLSMALTTTVLGLLIAIPALIGNNFLKNMTRQISVDMQDFAQFLVSTVELQYRKVDLS</sequence>
<dbReference type="InterPro" id="IPR002898">
    <property type="entry name" value="MotA_ExbB_proton_chnl"/>
</dbReference>
<organism evidence="11 12">
    <name type="scientific">Aerophobetes bacterium</name>
    <dbReference type="NCBI Taxonomy" id="2030807"/>
    <lineage>
        <taxon>Bacteria</taxon>
        <taxon>Candidatus Aerophobota</taxon>
    </lineage>
</organism>
<proteinExistence type="inferred from homology"/>
<keyword evidence="7 9" id="KW-0472">Membrane</keyword>
<evidence type="ECO:0000256" key="8">
    <source>
        <dbReference type="RuleBase" id="RU004057"/>
    </source>
</evidence>
<gene>
    <name evidence="11" type="ORF">COB21_03485</name>
</gene>
<dbReference type="Pfam" id="PF01618">
    <property type="entry name" value="MotA_ExbB"/>
    <property type="match status" value="1"/>
</dbReference>
<dbReference type="InterPro" id="IPR050790">
    <property type="entry name" value="ExbB/TolQ_transport"/>
</dbReference>
<evidence type="ECO:0000256" key="5">
    <source>
        <dbReference type="ARBA" id="ARBA00022927"/>
    </source>
</evidence>
<feature type="domain" description="MotA/TolQ/ExbB proton channel" evidence="10">
    <location>
        <begin position="118"/>
        <end position="225"/>
    </location>
</feature>
<dbReference type="PANTHER" id="PTHR30625">
    <property type="entry name" value="PROTEIN TOLQ"/>
    <property type="match status" value="1"/>
</dbReference>
<reference evidence="12" key="1">
    <citation type="submission" date="2017-08" db="EMBL/GenBank/DDBJ databases">
        <title>A dynamic microbial community with high functional redundancy inhabits the cold, oxic subseafloor aquifer.</title>
        <authorList>
            <person name="Tully B.J."/>
            <person name="Wheat C.G."/>
            <person name="Glazer B.T."/>
            <person name="Huber J.A."/>
        </authorList>
    </citation>
    <scope>NUCLEOTIDE SEQUENCE [LARGE SCALE GENOMIC DNA]</scope>
</reference>
<comment type="caution">
    <text evidence="11">The sequence shown here is derived from an EMBL/GenBank/DDBJ whole genome shotgun (WGS) entry which is preliminary data.</text>
</comment>
<comment type="similarity">
    <text evidence="8">Belongs to the exbB/tolQ family.</text>
</comment>
<comment type="subcellular location">
    <subcellularLocation>
        <location evidence="1">Cell membrane</location>
        <topology evidence="1">Multi-pass membrane protein</topology>
    </subcellularLocation>
    <subcellularLocation>
        <location evidence="8">Membrane</location>
        <topology evidence="8">Multi-pass membrane protein</topology>
    </subcellularLocation>
</comment>
<feature type="transmembrane region" description="Helical" evidence="9">
    <location>
        <begin position="143"/>
        <end position="167"/>
    </location>
</feature>
<evidence type="ECO:0000313" key="11">
    <source>
        <dbReference type="EMBL" id="PCI77103.1"/>
    </source>
</evidence>
<evidence type="ECO:0000259" key="10">
    <source>
        <dbReference type="Pfam" id="PF01618"/>
    </source>
</evidence>
<keyword evidence="2 8" id="KW-0813">Transport</keyword>
<evidence type="ECO:0000256" key="4">
    <source>
        <dbReference type="ARBA" id="ARBA00022692"/>
    </source>
</evidence>
<dbReference type="Proteomes" id="UP000218775">
    <property type="component" value="Unassembled WGS sequence"/>
</dbReference>
<feature type="transmembrane region" description="Helical" evidence="9">
    <location>
        <begin position="17"/>
        <end position="38"/>
    </location>
</feature>
<accession>A0A2A4X3C5</accession>
<keyword evidence="4 9" id="KW-0812">Transmembrane</keyword>
<evidence type="ECO:0000256" key="1">
    <source>
        <dbReference type="ARBA" id="ARBA00004651"/>
    </source>
</evidence>
<feature type="transmembrane region" description="Helical" evidence="9">
    <location>
        <begin position="187"/>
        <end position="208"/>
    </location>
</feature>
<dbReference type="EMBL" id="NVUK01000020">
    <property type="protein sequence ID" value="PCI77103.1"/>
    <property type="molecule type" value="Genomic_DNA"/>
</dbReference>
<dbReference type="GO" id="GO:0005886">
    <property type="term" value="C:plasma membrane"/>
    <property type="evidence" value="ECO:0007669"/>
    <property type="project" value="UniProtKB-SubCell"/>
</dbReference>
<name>A0A2A4X3C5_UNCAE</name>
<keyword evidence="3" id="KW-1003">Cell membrane</keyword>
<evidence type="ECO:0000256" key="7">
    <source>
        <dbReference type="ARBA" id="ARBA00023136"/>
    </source>
</evidence>
<dbReference type="AlphaFoldDB" id="A0A2A4X3C5"/>